<evidence type="ECO:0000313" key="2">
    <source>
        <dbReference type="EMBL" id="BBZ45273.1"/>
    </source>
</evidence>
<keyword evidence="3" id="KW-1185">Reference proteome</keyword>
<dbReference type="PRINTS" id="PR01438">
    <property type="entry name" value="UNVRSLSTRESS"/>
</dbReference>
<dbReference type="Pfam" id="PF00582">
    <property type="entry name" value="Usp"/>
    <property type="match status" value="2"/>
</dbReference>
<dbReference type="PANTHER" id="PTHR46268">
    <property type="entry name" value="STRESS RESPONSE PROTEIN NHAX"/>
    <property type="match status" value="1"/>
</dbReference>
<evidence type="ECO:0000313" key="3">
    <source>
        <dbReference type="Proteomes" id="UP000467105"/>
    </source>
</evidence>
<dbReference type="AlphaFoldDB" id="A0A7I7YWA3"/>
<accession>A0A7I7YWA3</accession>
<evidence type="ECO:0000256" key="1">
    <source>
        <dbReference type="ARBA" id="ARBA00008791"/>
    </source>
</evidence>
<proteinExistence type="inferred from homology"/>
<gene>
    <name evidence="2" type="primary">TB31.7</name>
    <name evidence="2" type="ORF">MPRM_25540</name>
</gene>
<name>A0A7I7YWA3_9MYCO</name>
<dbReference type="OrthoDB" id="3174546at2"/>
<dbReference type="Proteomes" id="UP000467105">
    <property type="component" value="Chromosome"/>
</dbReference>
<reference evidence="2 3" key="1">
    <citation type="journal article" date="2019" name="Emerg. Microbes Infect.">
        <title>Comprehensive subspecies identification of 175 nontuberculous mycobacteria species based on 7547 genomic profiles.</title>
        <authorList>
            <person name="Matsumoto Y."/>
            <person name="Kinjo T."/>
            <person name="Motooka D."/>
            <person name="Nabeya D."/>
            <person name="Jung N."/>
            <person name="Uechi K."/>
            <person name="Horii T."/>
            <person name="Iida T."/>
            <person name="Fujita J."/>
            <person name="Nakamura S."/>
        </authorList>
    </citation>
    <scope>NUCLEOTIDE SEQUENCE [LARGE SCALE GENOMIC DNA]</scope>
    <source>
        <strain evidence="2 3">JCM 14742</strain>
    </source>
</reference>
<organism evidence="2 3">
    <name type="scientific">Mycobacterium parmense</name>
    <dbReference type="NCBI Taxonomy" id="185642"/>
    <lineage>
        <taxon>Bacteria</taxon>
        <taxon>Bacillati</taxon>
        <taxon>Actinomycetota</taxon>
        <taxon>Actinomycetes</taxon>
        <taxon>Mycobacteriales</taxon>
        <taxon>Mycobacteriaceae</taxon>
        <taxon>Mycobacterium</taxon>
        <taxon>Mycobacterium simiae complex</taxon>
    </lineage>
</organism>
<sequence>MWQPPRGAILVGVDGSAAALGAVRWAARDAALRKAPLALVHVVDAPLPAWFEGLRGSRKRPARGMLESAIDVARDSTDGCGPVRVESKVLRSALIPTLVDMSSGVDTVVVGRRGHGGASARGLLGSVSSALVYHAQCPVAVIHHQDARSGTGARAPVLVGIDGSPASEEATEIAFEQASRRGVGLVALHAWMDPWVSGSKRPFQDGNWDARLSEEEETLAERLAGWHDRYPEVGIHRRIEIGDPARRLLEASELAQLLVVGSHGCGRLRGVTLGSVGAAVAAKAKIPVIVARRP</sequence>
<dbReference type="InterPro" id="IPR014729">
    <property type="entry name" value="Rossmann-like_a/b/a_fold"/>
</dbReference>
<protein>
    <submittedName>
        <fullName evidence="2">Universal stress protein</fullName>
    </submittedName>
</protein>
<dbReference type="Gene3D" id="3.40.50.620">
    <property type="entry name" value="HUPs"/>
    <property type="match status" value="2"/>
</dbReference>
<dbReference type="SUPFAM" id="SSF52402">
    <property type="entry name" value="Adenine nucleotide alpha hydrolases-like"/>
    <property type="match status" value="2"/>
</dbReference>
<dbReference type="RefSeq" id="WP_085267846.1">
    <property type="nucleotide sequence ID" value="NZ_AP022614.1"/>
</dbReference>
<dbReference type="InterPro" id="IPR006016">
    <property type="entry name" value="UspA"/>
</dbReference>
<comment type="similarity">
    <text evidence="1">Belongs to the universal stress protein A family.</text>
</comment>
<dbReference type="PANTHER" id="PTHR46268:SF6">
    <property type="entry name" value="UNIVERSAL STRESS PROTEIN UP12"/>
    <property type="match status" value="1"/>
</dbReference>
<dbReference type="EMBL" id="AP022614">
    <property type="protein sequence ID" value="BBZ45273.1"/>
    <property type="molecule type" value="Genomic_DNA"/>
</dbReference>
<dbReference type="InterPro" id="IPR006015">
    <property type="entry name" value="Universal_stress_UspA"/>
</dbReference>